<evidence type="ECO:0000313" key="3">
    <source>
        <dbReference type="Proteomes" id="UP001620461"/>
    </source>
</evidence>
<dbReference type="SUPFAM" id="SSF82171">
    <property type="entry name" value="DPP6 N-terminal domain-like"/>
    <property type="match status" value="1"/>
</dbReference>
<feature type="chain" id="PRO_5046284056" description="YncE family protein" evidence="1">
    <location>
        <begin position="23"/>
        <end position="433"/>
    </location>
</feature>
<accession>A0ABW8JN26</accession>
<sequence length="433" mass="46283">MQILSRCRALVALVCLFAAAFAAYPLAATAQASPGTVLFSRTMSGMVDGFNTPTGSAIFIIGDDGLQERQLTPYATGEFDMPGVAGYENLWLTNAFNPSGTWSVYLQAQSALPHYVGTTPYHGKYFIVNAYGLRTPPMFYSPDDLQSPSDGPSYGSVSWGPAGNDQIAYANVPDTLDGRHPSCVSLMQSDGSNNHKLWCAATWYYCGIEAIRWSGDGSSLLAYAVRADRFLNPEADLYLINATTGMATLVEANIRAPYAGWGVGDISYDGHEVVYGVVSDTNDPGPCNASNSQSPVVWCAKNMLTGQTVALTDPSNVVTFGITGQVLISPDGNQAFLSSVSSRDTEIYAVNTDGSGLRKITSPCVTMDANTTVLWRPVRVSPDGTRMLANCHTEQYPPAPGVTTDQIMVVSLADGSARFVTNGVAYDWHATTQ</sequence>
<dbReference type="RefSeq" id="WP_404548417.1">
    <property type="nucleotide sequence ID" value="NZ_JADIKJ010000016.1"/>
</dbReference>
<reference evidence="2 3" key="1">
    <citation type="submission" date="2020-10" db="EMBL/GenBank/DDBJ databases">
        <title>Phylogeny of dyella-like bacteria.</title>
        <authorList>
            <person name="Fu J."/>
        </authorList>
    </citation>
    <scope>NUCLEOTIDE SEQUENCE [LARGE SCALE GENOMIC DNA]</scope>
    <source>
        <strain evidence="2 3">JP1</strain>
    </source>
</reference>
<organism evidence="2 3">
    <name type="scientific">Dyella jejuensis</name>
    <dbReference type="NCBI Taxonomy" id="1432009"/>
    <lineage>
        <taxon>Bacteria</taxon>
        <taxon>Pseudomonadati</taxon>
        <taxon>Pseudomonadota</taxon>
        <taxon>Gammaproteobacteria</taxon>
        <taxon>Lysobacterales</taxon>
        <taxon>Rhodanobacteraceae</taxon>
        <taxon>Dyella</taxon>
    </lineage>
</organism>
<dbReference type="EMBL" id="JADIKJ010000016">
    <property type="protein sequence ID" value="MFK2901611.1"/>
    <property type="molecule type" value="Genomic_DNA"/>
</dbReference>
<evidence type="ECO:0000313" key="2">
    <source>
        <dbReference type="EMBL" id="MFK2901611.1"/>
    </source>
</evidence>
<dbReference type="Proteomes" id="UP001620461">
    <property type="component" value="Unassembled WGS sequence"/>
</dbReference>
<proteinExistence type="predicted"/>
<gene>
    <name evidence="2" type="ORF">ISP15_14810</name>
</gene>
<dbReference type="InterPro" id="IPR011042">
    <property type="entry name" value="6-blade_b-propeller_TolB-like"/>
</dbReference>
<protein>
    <recommendedName>
        <fullName evidence="4">YncE family protein</fullName>
    </recommendedName>
</protein>
<name>A0ABW8JN26_9GAMM</name>
<feature type="signal peptide" evidence="1">
    <location>
        <begin position="1"/>
        <end position="22"/>
    </location>
</feature>
<comment type="caution">
    <text evidence="2">The sequence shown here is derived from an EMBL/GenBank/DDBJ whole genome shotgun (WGS) entry which is preliminary data.</text>
</comment>
<evidence type="ECO:0000256" key="1">
    <source>
        <dbReference type="SAM" id="SignalP"/>
    </source>
</evidence>
<keyword evidence="3" id="KW-1185">Reference proteome</keyword>
<evidence type="ECO:0008006" key="4">
    <source>
        <dbReference type="Google" id="ProtNLM"/>
    </source>
</evidence>
<dbReference type="Gene3D" id="2.120.10.30">
    <property type="entry name" value="TolB, C-terminal domain"/>
    <property type="match status" value="1"/>
</dbReference>
<keyword evidence="1" id="KW-0732">Signal</keyword>